<organism evidence="2 3">
    <name type="scientific">Streptomyces amakusaensis</name>
    <dbReference type="NCBI Taxonomy" id="67271"/>
    <lineage>
        <taxon>Bacteria</taxon>
        <taxon>Bacillati</taxon>
        <taxon>Actinomycetota</taxon>
        <taxon>Actinomycetes</taxon>
        <taxon>Kitasatosporales</taxon>
        <taxon>Streptomycetaceae</taxon>
        <taxon>Streptomyces</taxon>
    </lineage>
</organism>
<proteinExistence type="predicted"/>
<dbReference type="RefSeq" id="WP_344480233.1">
    <property type="nucleotide sequence ID" value="NZ_BAAASB010000014.1"/>
</dbReference>
<dbReference type="Proteomes" id="UP001596160">
    <property type="component" value="Unassembled WGS sequence"/>
</dbReference>
<feature type="compositionally biased region" description="Basic and acidic residues" evidence="1">
    <location>
        <begin position="229"/>
        <end position="247"/>
    </location>
</feature>
<evidence type="ECO:0000313" key="3">
    <source>
        <dbReference type="Proteomes" id="UP001596160"/>
    </source>
</evidence>
<keyword evidence="3" id="KW-1185">Reference proteome</keyword>
<feature type="region of interest" description="Disordered" evidence="1">
    <location>
        <begin position="220"/>
        <end position="247"/>
    </location>
</feature>
<sequence>MVEGESVPGSTAGFEGEVAHSDATGWTRRFQGQLEELFNDLLKSGVSADGRIDFVWSRPRLPGRLGEGIYFGNGDKGWVVELKPLSEADLRLEVPDDLSGSSPGSDERQPALPGLDDLEAPEMGPSDRAFLVSAAMLHEVDVEKLNSLHSRITEMLSATEVSIRALRNPGKVLGELAEKGEIARVTNHGKIVGWLVPATEAEQHLDDLLKQGRLRRGTPAPIEPIDIEGLERPLSEALADARDGERT</sequence>
<protein>
    <submittedName>
        <fullName evidence="2">Uncharacterized protein</fullName>
    </submittedName>
</protein>
<reference evidence="3" key="1">
    <citation type="journal article" date="2019" name="Int. J. Syst. Evol. Microbiol.">
        <title>The Global Catalogue of Microorganisms (GCM) 10K type strain sequencing project: providing services to taxonomists for standard genome sequencing and annotation.</title>
        <authorList>
            <consortium name="The Broad Institute Genomics Platform"/>
            <consortium name="The Broad Institute Genome Sequencing Center for Infectious Disease"/>
            <person name="Wu L."/>
            <person name="Ma J."/>
        </authorList>
    </citation>
    <scope>NUCLEOTIDE SEQUENCE [LARGE SCALE GENOMIC DNA]</scope>
    <source>
        <strain evidence="3">PCU 266</strain>
    </source>
</reference>
<gene>
    <name evidence="2" type="ORF">ACFPRH_20460</name>
</gene>
<comment type="caution">
    <text evidence="2">The sequence shown here is derived from an EMBL/GenBank/DDBJ whole genome shotgun (WGS) entry which is preliminary data.</text>
</comment>
<evidence type="ECO:0000256" key="1">
    <source>
        <dbReference type="SAM" id="MobiDB-lite"/>
    </source>
</evidence>
<accession>A0ABW0AM02</accession>
<dbReference type="EMBL" id="JBHSKP010000013">
    <property type="protein sequence ID" value="MFC5154111.1"/>
    <property type="molecule type" value="Genomic_DNA"/>
</dbReference>
<evidence type="ECO:0000313" key="2">
    <source>
        <dbReference type="EMBL" id="MFC5154111.1"/>
    </source>
</evidence>
<name>A0ABW0AM02_9ACTN</name>
<feature type="region of interest" description="Disordered" evidence="1">
    <location>
        <begin position="94"/>
        <end position="120"/>
    </location>
</feature>